<keyword evidence="2" id="KW-1185">Reference proteome</keyword>
<comment type="caution">
    <text evidence="1">The sequence shown here is derived from an EMBL/GenBank/DDBJ whole genome shotgun (WGS) entry which is preliminary data.</text>
</comment>
<name>A0ACC2ED72_DIPCM</name>
<gene>
    <name evidence="1" type="ORF">O6H91_02G017500</name>
</gene>
<proteinExistence type="predicted"/>
<sequence>MGKSSRWLLGLIGVKKSSKSSPKEKSRPSEGSKQDIKKAHKEKWRWSFGRPSQDHSLDEVGTSYHTGNGMEQQQAKHDKAVAAASAATSEAAAAAAHAVTAVGRLTDSYQETDEREEWAAIKIQTAFRGYLARRALRALKGLVRLQALFRGHRVRKQAALTLRCMQALVRVQARVRARRVRMSEQGQAVQEQLLRRRRQEPARPRKSTEGWNAATGTVEDLQAKAEQRQLGAIKRERALAYAFSQQVRKSAPKEGSLFIDCEPETPHWGWSWLERWMAARPWESPLMEKAGFEDSPVGQSSAGSTKIVEVDSMKQRQHRNKSKSQDLQMAELDAVIGPPIPTWPSPPAAAFQPAVPYSRAESPQRAHIATPDHLSHPSPVSFNRSNLVKQKKAKQDSGFNTLDIETRPDDDPFGVATANSSPGFSTTAPKSGVNFGNSGSAKGDQTGESLQQDHACPSYMATTQSAKAKFRSHSTPKQRPEPSEKGIHDVKKRQSLPGSDRKATSATSRSQKPLFQLRNSGKGFAGSVALDRSFMSLTDGQPTLSVNGDGHRRYKF</sequence>
<reference evidence="2" key="1">
    <citation type="journal article" date="2024" name="Proc. Natl. Acad. Sci. U.S.A.">
        <title>Extraordinary preservation of gene collinearity over three hundred million years revealed in homosporous lycophytes.</title>
        <authorList>
            <person name="Li C."/>
            <person name="Wickell D."/>
            <person name="Kuo L.Y."/>
            <person name="Chen X."/>
            <person name="Nie B."/>
            <person name="Liao X."/>
            <person name="Peng D."/>
            <person name="Ji J."/>
            <person name="Jenkins J."/>
            <person name="Williams M."/>
            <person name="Shu S."/>
            <person name="Plott C."/>
            <person name="Barry K."/>
            <person name="Rajasekar S."/>
            <person name="Grimwood J."/>
            <person name="Han X."/>
            <person name="Sun S."/>
            <person name="Hou Z."/>
            <person name="He W."/>
            <person name="Dai G."/>
            <person name="Sun C."/>
            <person name="Schmutz J."/>
            <person name="Leebens-Mack J.H."/>
            <person name="Li F.W."/>
            <person name="Wang L."/>
        </authorList>
    </citation>
    <scope>NUCLEOTIDE SEQUENCE [LARGE SCALE GENOMIC DNA]</scope>
    <source>
        <strain evidence="2">cv. PW_Plant_1</strain>
    </source>
</reference>
<accession>A0ACC2ED72</accession>
<protein>
    <submittedName>
        <fullName evidence="1">Uncharacterized protein</fullName>
    </submittedName>
</protein>
<dbReference type="Proteomes" id="UP001162992">
    <property type="component" value="Chromosome 2"/>
</dbReference>
<organism evidence="1 2">
    <name type="scientific">Diphasiastrum complanatum</name>
    <name type="common">Issler's clubmoss</name>
    <name type="synonym">Lycopodium complanatum</name>
    <dbReference type="NCBI Taxonomy" id="34168"/>
    <lineage>
        <taxon>Eukaryota</taxon>
        <taxon>Viridiplantae</taxon>
        <taxon>Streptophyta</taxon>
        <taxon>Embryophyta</taxon>
        <taxon>Tracheophyta</taxon>
        <taxon>Lycopodiopsida</taxon>
        <taxon>Lycopodiales</taxon>
        <taxon>Lycopodiaceae</taxon>
        <taxon>Lycopodioideae</taxon>
        <taxon>Diphasiastrum</taxon>
    </lineage>
</organism>
<evidence type="ECO:0000313" key="1">
    <source>
        <dbReference type="EMBL" id="KAJ7564436.1"/>
    </source>
</evidence>
<dbReference type="EMBL" id="CM055093">
    <property type="protein sequence ID" value="KAJ7564436.1"/>
    <property type="molecule type" value="Genomic_DNA"/>
</dbReference>
<evidence type="ECO:0000313" key="2">
    <source>
        <dbReference type="Proteomes" id="UP001162992"/>
    </source>
</evidence>